<evidence type="ECO:0000313" key="5">
    <source>
        <dbReference type="Proteomes" id="UP000419144"/>
    </source>
</evidence>
<dbReference type="EMBL" id="BLBS01000022">
    <property type="protein sequence ID" value="GET87704.1"/>
    <property type="molecule type" value="Genomic_DNA"/>
</dbReference>
<keyword evidence="5" id="KW-1185">Reference proteome</keyword>
<dbReference type="PROSITE" id="PS50086">
    <property type="entry name" value="TBC_RABGAP"/>
    <property type="match status" value="1"/>
</dbReference>
<name>A0A640KF79_LEITA</name>
<reference evidence="4" key="1">
    <citation type="submission" date="2019-11" db="EMBL/GenBank/DDBJ databases">
        <title>Leishmania tarentolae CDS.</title>
        <authorList>
            <person name="Goto Y."/>
            <person name="Yamagishi J."/>
        </authorList>
    </citation>
    <scope>NUCLEOTIDE SEQUENCE [LARGE SCALE GENOMIC DNA]</scope>
    <source>
        <strain evidence="4">Parrot Tar II</strain>
    </source>
</reference>
<dbReference type="Gene3D" id="1.10.472.80">
    <property type="entry name" value="Ypt/Rab-GAP domain of gyp1p, domain 3"/>
    <property type="match status" value="1"/>
</dbReference>
<dbReference type="PANTHER" id="PTHR22957">
    <property type="entry name" value="TBC1 DOMAIN FAMILY MEMBER GTPASE-ACTIVATING PROTEIN"/>
    <property type="match status" value="1"/>
</dbReference>
<protein>
    <recommendedName>
        <fullName evidence="3">Rab-GAP TBC domain-containing protein</fullName>
    </recommendedName>
</protein>
<sequence length="486" mass="55187">MNDLSFFVLQHQRRTLEAQLLRDTLDFAKPHAAEGTLFSWRWHFFLGTLPLPAEGDVNLDDCHAACKRWRRQWQDAGRRLGESIREAPRKTGKPLKFGESSSDSEDALPPLSAAAPLSVLRTSGNDCTVNPLAPPSDSSYALQFQIDLVRQTVAKDMSRLSWDVPPLEDARTKEAVADILLRYSLVENKDYMQGFHEIVAFLYYTCHRDKVMAERFVQDHPALRLSTFFELFELVYADLPAAVYALFQRIISEEGGGVGLAKWYYPGGDGEQSGVVVACERVQKHLLSRLDPVLQNLLDVVYGIESVVYLVRWLRLLFLREFPFEQAFRIWTTLFCERYIVVEKQKSAFALNNSIALYFAAQMLRHVRDALSVDATGALQLLMKYPPVTHLEGVLYAAALSNSDSVLSRYVNAPRAVDSPDASALPAEVTRRQGEVLSRVIANLEQYWFRDANATTEEQELTTELYLHSIAQLKQVRDVLLYRMGE</sequence>
<keyword evidence="1" id="KW-0343">GTPase activation</keyword>
<dbReference type="Pfam" id="PF00566">
    <property type="entry name" value="RabGAP-TBC"/>
    <property type="match status" value="1"/>
</dbReference>
<dbReference type="InterPro" id="IPR035969">
    <property type="entry name" value="Rab-GAP_TBC_sf"/>
</dbReference>
<gene>
    <name evidence="4" type="ORF">LtaPh_1715900</name>
</gene>
<dbReference type="OrthoDB" id="27140at2759"/>
<dbReference type="PANTHER" id="PTHR22957:SF337">
    <property type="entry name" value="TBC1 DOMAIN FAMILY MEMBER 5"/>
    <property type="match status" value="1"/>
</dbReference>
<dbReference type="GO" id="GO:0005096">
    <property type="term" value="F:GTPase activator activity"/>
    <property type="evidence" value="ECO:0007669"/>
    <property type="project" value="UniProtKB-KW"/>
</dbReference>
<evidence type="ECO:0000259" key="3">
    <source>
        <dbReference type="PROSITE" id="PS50086"/>
    </source>
</evidence>
<evidence type="ECO:0000256" key="2">
    <source>
        <dbReference type="SAM" id="MobiDB-lite"/>
    </source>
</evidence>
<dbReference type="VEuPathDB" id="TriTrypDB:LtaPh_1715900"/>
<organism evidence="4 5">
    <name type="scientific">Leishmania tarentolae</name>
    <name type="common">Sauroleishmania tarentolae</name>
    <dbReference type="NCBI Taxonomy" id="5689"/>
    <lineage>
        <taxon>Eukaryota</taxon>
        <taxon>Discoba</taxon>
        <taxon>Euglenozoa</taxon>
        <taxon>Kinetoplastea</taxon>
        <taxon>Metakinetoplastina</taxon>
        <taxon>Trypanosomatida</taxon>
        <taxon>Trypanosomatidae</taxon>
        <taxon>Leishmaniinae</taxon>
        <taxon>Leishmania</taxon>
        <taxon>lizard Leishmania</taxon>
    </lineage>
</organism>
<dbReference type="InterPro" id="IPR000195">
    <property type="entry name" value="Rab-GAP-TBC_dom"/>
</dbReference>
<comment type="caution">
    <text evidence="4">The sequence shown here is derived from an EMBL/GenBank/DDBJ whole genome shotgun (WGS) entry which is preliminary data.</text>
</comment>
<evidence type="ECO:0000313" key="4">
    <source>
        <dbReference type="EMBL" id="GET87704.1"/>
    </source>
</evidence>
<proteinExistence type="predicted"/>
<feature type="region of interest" description="Disordered" evidence="2">
    <location>
        <begin position="80"/>
        <end position="108"/>
    </location>
</feature>
<accession>A0A640KF79</accession>
<evidence type="ECO:0000256" key="1">
    <source>
        <dbReference type="ARBA" id="ARBA00022468"/>
    </source>
</evidence>
<dbReference type="Proteomes" id="UP000419144">
    <property type="component" value="Unassembled WGS sequence"/>
</dbReference>
<feature type="domain" description="Rab-GAP TBC" evidence="3">
    <location>
        <begin position="132"/>
        <end position="338"/>
    </location>
</feature>
<dbReference type="AlphaFoldDB" id="A0A640KF79"/>
<dbReference type="SUPFAM" id="SSF47923">
    <property type="entry name" value="Ypt/Rab-GAP domain of gyp1p"/>
    <property type="match status" value="2"/>
</dbReference>
<dbReference type="SMART" id="SM00164">
    <property type="entry name" value="TBC"/>
    <property type="match status" value="1"/>
</dbReference>
<feature type="compositionally biased region" description="Basic and acidic residues" evidence="2">
    <location>
        <begin position="80"/>
        <end position="89"/>
    </location>
</feature>